<reference evidence="3" key="1">
    <citation type="submission" date="2020-01" db="EMBL/GenBank/DDBJ databases">
        <authorList>
            <person name="Mishra B."/>
        </authorList>
    </citation>
    <scope>NUCLEOTIDE SEQUENCE [LARGE SCALE GENOMIC DNA]</scope>
</reference>
<dbReference type="InterPro" id="IPR050592">
    <property type="entry name" value="GDSL_lipolytic_enzyme"/>
</dbReference>
<comment type="similarity">
    <text evidence="1">Belongs to the 'GDSL' lipolytic enzyme family.</text>
</comment>
<dbReference type="Proteomes" id="UP000467841">
    <property type="component" value="Unassembled WGS sequence"/>
</dbReference>
<dbReference type="EMBL" id="CACVBM020000310">
    <property type="protein sequence ID" value="CAA7017308.1"/>
    <property type="molecule type" value="Genomic_DNA"/>
</dbReference>
<evidence type="ECO:0000256" key="1">
    <source>
        <dbReference type="ARBA" id="ARBA00008668"/>
    </source>
</evidence>
<evidence type="ECO:0000259" key="2">
    <source>
        <dbReference type="Pfam" id="PF02900"/>
    </source>
</evidence>
<evidence type="ECO:0000313" key="4">
    <source>
        <dbReference type="Proteomes" id="UP000467841"/>
    </source>
</evidence>
<protein>
    <recommendedName>
        <fullName evidence="2">Extradiol ring-cleavage dioxygenase class III enzyme subunit B domain-containing protein</fullName>
    </recommendedName>
</protein>
<comment type="caution">
    <text evidence="3">The sequence shown here is derived from an EMBL/GenBank/DDBJ whole genome shotgun (WGS) entry which is preliminary data.</text>
</comment>
<feature type="domain" description="Extradiol ring-cleavage dioxygenase class III enzyme subunit B" evidence="2">
    <location>
        <begin position="7"/>
        <end position="254"/>
    </location>
</feature>
<dbReference type="PROSITE" id="PS01098">
    <property type="entry name" value="LIPASE_GDSL_SER"/>
    <property type="match status" value="1"/>
</dbReference>
<organism evidence="3 4">
    <name type="scientific">Microthlaspi erraticum</name>
    <dbReference type="NCBI Taxonomy" id="1685480"/>
    <lineage>
        <taxon>Eukaryota</taxon>
        <taxon>Viridiplantae</taxon>
        <taxon>Streptophyta</taxon>
        <taxon>Embryophyta</taxon>
        <taxon>Tracheophyta</taxon>
        <taxon>Spermatophyta</taxon>
        <taxon>Magnoliopsida</taxon>
        <taxon>eudicotyledons</taxon>
        <taxon>Gunneridae</taxon>
        <taxon>Pentapetalae</taxon>
        <taxon>rosids</taxon>
        <taxon>malvids</taxon>
        <taxon>Brassicales</taxon>
        <taxon>Brassicaceae</taxon>
        <taxon>Coluteocarpeae</taxon>
        <taxon>Microthlaspi</taxon>
    </lineage>
</organism>
<dbReference type="InterPro" id="IPR008265">
    <property type="entry name" value="Lipase_GDSL_AS"/>
</dbReference>
<dbReference type="InterPro" id="IPR036514">
    <property type="entry name" value="SGNH_hydro_sf"/>
</dbReference>
<dbReference type="PANTHER" id="PTHR45642">
    <property type="entry name" value="GDSL ESTERASE/LIPASE EXL3"/>
    <property type="match status" value="1"/>
</dbReference>
<dbReference type="Gene3D" id="3.40.50.1110">
    <property type="entry name" value="SGNH hydrolase"/>
    <property type="match status" value="1"/>
</dbReference>
<evidence type="ECO:0000313" key="3">
    <source>
        <dbReference type="EMBL" id="CAA7017308.1"/>
    </source>
</evidence>
<dbReference type="GO" id="GO:0006629">
    <property type="term" value="P:lipid metabolic process"/>
    <property type="evidence" value="ECO:0007669"/>
    <property type="project" value="InterPro"/>
</dbReference>
<dbReference type="InterPro" id="IPR004183">
    <property type="entry name" value="Xdiol_dOase_suB"/>
</dbReference>
<sequence length="584" mass="64817">MEKVNQTFYLSHGSPSLSIDDSLEARKFFQSWKDKVFQQRPKSILVISAHWDTKYPSVNTVVRNSTMHDFGGFPEVMYKLKYEAPGATESAKRVKELLMGEGGMKRVDEDTKRGLDHGAWVPLMLMYPEADIPVCQLSVQSSQNATYHYNMGKALAPLKDEGVLIVGSGSATHNLRKLEFGMANGSSVPWALEFDIWLRDCLLQGRYGDVNEWEEKAPNARLAHPWPEHFFPLHVAMGAAGEDAKAEQIHTSWQGGSAKQLSAKPTISALFAFGDSILDTGNNNNLLTLSKCNFYPYGRDFIGGRATGRFSNGRVFSDMIGEGLGIKNLLPAYRDPFLSNDDLSTGVSFASGGSGLDAFTANVQGVIWVPDQVNDFKKYITKLNNVLGNKERTNAIISNAVYLISAGNNDLAITYYPTLTRSLQYTVSAYTDLMVTWTRDFIKRLYDMGARKFAVLGTLPLGCLPGARSMVGSVTFLKLCLFNVNQGAEMFNEKLSSELNNFHTIFPGAKFVYVDMYNALLDLINNPWSSGFIDVADGCCCTMTSSIPCLDASRYVFWDVAHPTEKTYETITPKIIEELKEKLA</sequence>
<dbReference type="InterPro" id="IPR035669">
    <property type="entry name" value="SGNH_plant_lipase-like"/>
</dbReference>
<dbReference type="CDD" id="cd01837">
    <property type="entry name" value="SGNH_plant_lipase_like"/>
    <property type="match status" value="1"/>
</dbReference>
<dbReference type="CDD" id="cd07363">
    <property type="entry name" value="45_DOPA_Dioxygenase"/>
    <property type="match status" value="1"/>
</dbReference>
<name>A0A6D2HNG1_9BRAS</name>
<accession>A0A6D2HNG1</accession>
<dbReference type="PANTHER" id="PTHR45642:SF52">
    <property type="entry name" value="GDSL-LIKE LIPASE_ACYLHYDROLASE"/>
    <property type="match status" value="1"/>
</dbReference>
<proteinExistence type="inferred from homology"/>
<dbReference type="GO" id="GO:0008198">
    <property type="term" value="F:ferrous iron binding"/>
    <property type="evidence" value="ECO:0007669"/>
    <property type="project" value="InterPro"/>
</dbReference>
<dbReference type="FunFam" id="3.40.50.1110:FF:000003">
    <property type="entry name" value="GDSL esterase/lipase APG"/>
    <property type="match status" value="1"/>
</dbReference>
<dbReference type="Pfam" id="PF02900">
    <property type="entry name" value="LigB"/>
    <property type="match status" value="1"/>
</dbReference>
<dbReference type="SUPFAM" id="SSF52266">
    <property type="entry name" value="SGNH hydrolase"/>
    <property type="match status" value="1"/>
</dbReference>
<dbReference type="GO" id="GO:0016702">
    <property type="term" value="F:oxidoreductase activity, acting on single donors with incorporation of molecular oxygen, incorporation of two atoms of oxygen"/>
    <property type="evidence" value="ECO:0007669"/>
    <property type="project" value="UniProtKB-ARBA"/>
</dbReference>
<keyword evidence="4" id="KW-1185">Reference proteome</keyword>
<dbReference type="InterPro" id="IPR001087">
    <property type="entry name" value="GDSL"/>
</dbReference>
<dbReference type="OrthoDB" id="7396853at2759"/>
<dbReference type="SUPFAM" id="SSF53213">
    <property type="entry name" value="LigB-like"/>
    <property type="match status" value="1"/>
</dbReference>
<dbReference type="AlphaFoldDB" id="A0A6D2HNG1"/>
<dbReference type="GO" id="GO:0016298">
    <property type="term" value="F:lipase activity"/>
    <property type="evidence" value="ECO:0007669"/>
    <property type="project" value="InterPro"/>
</dbReference>
<dbReference type="Gene3D" id="3.40.830.10">
    <property type="entry name" value="LigB-like"/>
    <property type="match status" value="1"/>
</dbReference>
<gene>
    <name evidence="3" type="ORF">MERR_LOCUS4543</name>
</gene>
<dbReference type="GO" id="GO:0005576">
    <property type="term" value="C:extracellular region"/>
    <property type="evidence" value="ECO:0007669"/>
    <property type="project" value="TreeGrafter"/>
</dbReference>
<dbReference type="GO" id="GO:0008270">
    <property type="term" value="F:zinc ion binding"/>
    <property type="evidence" value="ECO:0007669"/>
    <property type="project" value="InterPro"/>
</dbReference>
<dbReference type="InterPro" id="IPR014436">
    <property type="entry name" value="Extradiol_dOase_DODA"/>
</dbReference>
<dbReference type="Pfam" id="PF00657">
    <property type="entry name" value="Lipase_GDSL"/>
    <property type="match status" value="1"/>
</dbReference>